<dbReference type="Pfam" id="PF25087">
    <property type="entry name" value="GMPPB_C"/>
    <property type="match status" value="1"/>
</dbReference>
<dbReference type="Gene3D" id="3.40.1390.10">
    <property type="entry name" value="MurE/MurF, N-terminal domain"/>
    <property type="match status" value="1"/>
</dbReference>
<dbReference type="PANTHER" id="PTHR43378">
    <property type="entry name" value="UDP-3-O-ACYLGLUCOSAMINE N-ACYLTRANSFERASE"/>
    <property type="match status" value="1"/>
</dbReference>
<comment type="pathway">
    <text evidence="7">Bacterial outer membrane biogenesis; LPS lipid A biosynthesis.</text>
</comment>
<name>A0A4Y6UBP5_9PROT</name>
<dbReference type="NCBIfam" id="NF002060">
    <property type="entry name" value="PRK00892.1"/>
    <property type="match status" value="1"/>
</dbReference>
<evidence type="ECO:0000259" key="9">
    <source>
        <dbReference type="Pfam" id="PF25087"/>
    </source>
</evidence>
<organism evidence="10 11">
    <name type="scientific">Formicincola oecophyllae</name>
    <dbReference type="NCBI Taxonomy" id="2558361"/>
    <lineage>
        <taxon>Bacteria</taxon>
        <taxon>Pseudomonadati</taxon>
        <taxon>Pseudomonadota</taxon>
        <taxon>Alphaproteobacteria</taxon>
        <taxon>Acetobacterales</taxon>
        <taxon>Acetobacteraceae</taxon>
        <taxon>Formicincola</taxon>
    </lineage>
</organism>
<dbReference type="KEGG" id="swf:E3E12_06470"/>
<comment type="catalytic activity">
    <reaction evidence="7">
        <text>a UDP-3-O-[(3R)-3-hydroxyacyl]-alpha-D-glucosamine + a (3R)-hydroxyacyl-[ACP] = a UDP-2-N,3-O-bis[(3R)-3-hydroxyacyl]-alpha-D-glucosamine + holo-[ACP] + H(+)</text>
        <dbReference type="Rhea" id="RHEA:53836"/>
        <dbReference type="Rhea" id="RHEA-COMP:9685"/>
        <dbReference type="Rhea" id="RHEA-COMP:9945"/>
        <dbReference type="ChEBI" id="CHEBI:15378"/>
        <dbReference type="ChEBI" id="CHEBI:64479"/>
        <dbReference type="ChEBI" id="CHEBI:78827"/>
        <dbReference type="ChEBI" id="CHEBI:137740"/>
        <dbReference type="ChEBI" id="CHEBI:137748"/>
        <dbReference type="EC" id="2.3.1.191"/>
    </reaction>
</comment>
<evidence type="ECO:0000256" key="4">
    <source>
        <dbReference type="ARBA" id="ARBA00022737"/>
    </source>
</evidence>
<evidence type="ECO:0000256" key="2">
    <source>
        <dbReference type="ARBA" id="ARBA00022556"/>
    </source>
</evidence>
<evidence type="ECO:0000313" key="11">
    <source>
        <dbReference type="Proteomes" id="UP000318709"/>
    </source>
</evidence>
<dbReference type="AlphaFoldDB" id="A0A4Y6UBP5"/>
<keyword evidence="5 7" id="KW-0443">Lipid metabolism</keyword>
<comment type="subunit">
    <text evidence="7">Homotrimer.</text>
</comment>
<protein>
    <recommendedName>
        <fullName evidence="7">UDP-3-O-acylglucosamine N-acyltransferase</fullName>
        <ecNumber evidence="7">2.3.1.191</ecNumber>
    </recommendedName>
</protein>
<keyword evidence="11" id="KW-1185">Reference proteome</keyword>
<keyword evidence="6 7" id="KW-0012">Acyltransferase</keyword>
<dbReference type="Gene3D" id="2.160.10.10">
    <property type="entry name" value="Hexapeptide repeat proteins"/>
    <property type="match status" value="1"/>
</dbReference>
<accession>A0A4Y6UBP5</accession>
<sequence>MTATTAAGRAQAGDGRFFASAGPFTLAQVVEAAGAGVTLPPGSAGTIITGVAPLGSAVPGEVSFLANRHYAPALRSTKASAVITLPAFNADVPAGCLGLPTNQPYLAWARVARLFHPEKAPSGTIHPTAVVAPSAKLGAGCTIGPLAVVEEEVVLGPGCVVEAHAHIAAHVVMGAGCRIGSGASLSHALLGDKVRVFPGARIGQDGFGFTPGPDGFEDVPQLGRVILEDGVQVGANTTIDRGSARDTVIGAGTRIDNLVQIGHNVQTGRGCVIVAQAGVSGSTTLEDHVTLAAQAGLVGHITIGKGARVGAQCGVMDDVPPGADVIGSPAMPFWEFFRNVAFLRRLARKPRHSS</sequence>
<proteinExistence type="inferred from homology"/>
<evidence type="ECO:0000256" key="6">
    <source>
        <dbReference type="ARBA" id="ARBA00023315"/>
    </source>
</evidence>
<feature type="active site" description="Proton acceptor" evidence="7">
    <location>
        <position position="263"/>
    </location>
</feature>
<dbReference type="EMBL" id="CP038231">
    <property type="protein sequence ID" value="QDH13887.1"/>
    <property type="molecule type" value="Genomic_DNA"/>
</dbReference>
<dbReference type="HAMAP" id="MF_00523">
    <property type="entry name" value="LpxD"/>
    <property type="match status" value="1"/>
</dbReference>
<keyword evidence="3 7" id="KW-0808">Transferase</keyword>
<dbReference type="InterPro" id="IPR011004">
    <property type="entry name" value="Trimer_LpxA-like_sf"/>
</dbReference>
<dbReference type="OrthoDB" id="9784739at2"/>
<dbReference type="NCBIfam" id="TIGR01853">
    <property type="entry name" value="lipid_A_lpxD"/>
    <property type="match status" value="1"/>
</dbReference>
<evidence type="ECO:0000256" key="7">
    <source>
        <dbReference type="HAMAP-Rule" id="MF_00523"/>
    </source>
</evidence>
<dbReference type="SUPFAM" id="SSF51161">
    <property type="entry name" value="Trimeric LpxA-like enzymes"/>
    <property type="match status" value="1"/>
</dbReference>
<evidence type="ECO:0000313" key="10">
    <source>
        <dbReference type="EMBL" id="QDH13887.1"/>
    </source>
</evidence>
<dbReference type="Pfam" id="PF04613">
    <property type="entry name" value="LpxD"/>
    <property type="match status" value="1"/>
</dbReference>
<comment type="function">
    <text evidence="7">Catalyzes the N-acylation of UDP-3-O-acylglucosamine using 3-hydroxyacyl-ACP as the acyl donor. Is involved in the biosynthesis of lipid A, a phosphorylated glycolipid that anchors the lipopolysaccharide to the outer membrane of the cell.</text>
</comment>
<reference evidence="10 11" key="1">
    <citation type="submission" date="2019-03" db="EMBL/GenBank/DDBJ databases">
        <title>The complete genome sequence of Swingsia_sp. F3b2 LMG30590(T).</title>
        <authorList>
            <person name="Chua K.-O."/>
            <person name="Chan K.-G."/>
            <person name="See-Too W.-S."/>
        </authorList>
    </citation>
    <scope>NUCLEOTIDE SEQUENCE [LARGE SCALE GENOMIC DNA]</scope>
    <source>
        <strain evidence="10 11">F3b2</strain>
    </source>
</reference>
<dbReference type="InterPro" id="IPR056729">
    <property type="entry name" value="GMPPB_C"/>
</dbReference>
<dbReference type="UniPathway" id="UPA00973"/>
<dbReference type="InterPro" id="IPR020573">
    <property type="entry name" value="UDP_GlcNAc_AcTrfase_non-rep"/>
</dbReference>
<dbReference type="GO" id="GO:0009245">
    <property type="term" value="P:lipid A biosynthetic process"/>
    <property type="evidence" value="ECO:0007669"/>
    <property type="project" value="UniProtKB-UniRule"/>
</dbReference>
<dbReference type="RefSeq" id="WP_141443596.1">
    <property type="nucleotide sequence ID" value="NZ_CP038231.1"/>
</dbReference>
<dbReference type="GO" id="GO:0016410">
    <property type="term" value="F:N-acyltransferase activity"/>
    <property type="evidence" value="ECO:0007669"/>
    <property type="project" value="InterPro"/>
</dbReference>
<dbReference type="Proteomes" id="UP000318709">
    <property type="component" value="Chromosome"/>
</dbReference>
<feature type="domain" description="UDP-3-O-[3-hydroxymyristoyl] glucosamine N-acyltransferase non-repeat region" evidence="8">
    <location>
        <begin position="47"/>
        <end position="114"/>
    </location>
</feature>
<keyword evidence="2 7" id="KW-0441">Lipid A biosynthesis</keyword>
<evidence type="ECO:0000256" key="3">
    <source>
        <dbReference type="ARBA" id="ARBA00022679"/>
    </source>
</evidence>
<evidence type="ECO:0000259" key="8">
    <source>
        <dbReference type="Pfam" id="PF04613"/>
    </source>
</evidence>
<keyword evidence="4 7" id="KW-0677">Repeat</keyword>
<evidence type="ECO:0000256" key="5">
    <source>
        <dbReference type="ARBA" id="ARBA00023098"/>
    </source>
</evidence>
<dbReference type="CDD" id="cd03352">
    <property type="entry name" value="LbH_LpxD"/>
    <property type="match status" value="1"/>
</dbReference>
<dbReference type="PANTHER" id="PTHR43378:SF2">
    <property type="entry name" value="UDP-3-O-ACYLGLUCOSAMINE N-ACYLTRANSFERASE 1, MITOCHONDRIAL-RELATED"/>
    <property type="match status" value="1"/>
</dbReference>
<dbReference type="InterPro" id="IPR007691">
    <property type="entry name" value="LpxD"/>
</dbReference>
<feature type="domain" description="Mannose-1-phosphate guanyltransferase C-terminal" evidence="9">
    <location>
        <begin position="122"/>
        <end position="199"/>
    </location>
</feature>
<keyword evidence="1 7" id="KW-0444">Lipid biosynthesis</keyword>
<gene>
    <name evidence="7 10" type="primary">lpxD</name>
    <name evidence="10" type="ORF">E3E12_06470</name>
</gene>
<dbReference type="GO" id="GO:0016020">
    <property type="term" value="C:membrane"/>
    <property type="evidence" value="ECO:0007669"/>
    <property type="project" value="GOC"/>
</dbReference>
<dbReference type="GO" id="GO:0103118">
    <property type="term" value="F:UDP-3-O-[(3R)-3-hydroxyacyl]-glucosamine N-acyltransferase activity"/>
    <property type="evidence" value="ECO:0007669"/>
    <property type="project" value="UniProtKB-EC"/>
</dbReference>
<evidence type="ECO:0000256" key="1">
    <source>
        <dbReference type="ARBA" id="ARBA00022516"/>
    </source>
</evidence>
<dbReference type="EC" id="2.3.1.191" evidence="7"/>
<comment type="similarity">
    <text evidence="7">Belongs to the transferase hexapeptide repeat family. LpxD subfamily.</text>
</comment>